<organism evidence="1 2">
    <name type="scientific">Alicyclobacillus cellulosilyticus</name>
    <dbReference type="NCBI Taxonomy" id="1003997"/>
    <lineage>
        <taxon>Bacteria</taxon>
        <taxon>Bacillati</taxon>
        <taxon>Bacillota</taxon>
        <taxon>Bacilli</taxon>
        <taxon>Bacillales</taxon>
        <taxon>Alicyclobacillaceae</taxon>
        <taxon>Alicyclobacillus</taxon>
    </lineage>
</organism>
<name>A0A917K2C6_9BACL</name>
<accession>A0A917K2C6</accession>
<proteinExistence type="predicted"/>
<dbReference type="SUPFAM" id="SSF53850">
    <property type="entry name" value="Periplasmic binding protein-like II"/>
    <property type="match status" value="1"/>
</dbReference>
<dbReference type="Gene3D" id="3.40.190.10">
    <property type="entry name" value="Periplasmic binding protein-like II"/>
    <property type="match status" value="2"/>
</dbReference>
<evidence type="ECO:0000313" key="1">
    <source>
        <dbReference type="EMBL" id="GGI98340.1"/>
    </source>
</evidence>
<dbReference type="EMBL" id="BMOY01000005">
    <property type="protein sequence ID" value="GGI98340.1"/>
    <property type="molecule type" value="Genomic_DNA"/>
</dbReference>
<keyword evidence="2" id="KW-1185">Reference proteome</keyword>
<evidence type="ECO:0008006" key="3">
    <source>
        <dbReference type="Google" id="ProtNLM"/>
    </source>
</evidence>
<sequence length="287" mass="32362">MPYWCVEFGGPNNWEIKNGNFVKDVLTPQYVQALNFVRKLYTEGLINQDFAVIQRPDWEGNFTSGKAGAITNTSNTALTYLQRLQQTNPKWQEGVVGVLQGPKGYRIASGPGYNGILLFPKSSVKTVQQLKQILSFFEKLCDKPMANLLAYGIQGKHYTIKNGVVIRNPNADYDDEVGFPYRWPLCVVDPTHFATPAKLTPIEQQTNQVVALNNKYAVQDPTLTLVSPTYQTKGAQLNQIITDADTQYIMGKITIGQWRQKIAQWEAQGGDQIAKEYEQAWKAQHKK</sequence>
<reference evidence="1" key="1">
    <citation type="journal article" date="2014" name="Int. J. Syst. Evol. Microbiol.">
        <title>Complete genome sequence of Corynebacterium casei LMG S-19264T (=DSM 44701T), isolated from a smear-ripened cheese.</title>
        <authorList>
            <consortium name="US DOE Joint Genome Institute (JGI-PGF)"/>
            <person name="Walter F."/>
            <person name="Albersmeier A."/>
            <person name="Kalinowski J."/>
            <person name="Ruckert C."/>
        </authorList>
    </citation>
    <scope>NUCLEOTIDE SEQUENCE</scope>
    <source>
        <strain evidence="1">JCM 18487</strain>
    </source>
</reference>
<comment type="caution">
    <text evidence="1">The sequence shown here is derived from an EMBL/GenBank/DDBJ whole genome shotgun (WGS) entry which is preliminary data.</text>
</comment>
<reference evidence="1" key="2">
    <citation type="submission" date="2020-09" db="EMBL/GenBank/DDBJ databases">
        <authorList>
            <person name="Sun Q."/>
            <person name="Ohkuma M."/>
        </authorList>
    </citation>
    <scope>NUCLEOTIDE SEQUENCE</scope>
    <source>
        <strain evidence="1">JCM 18487</strain>
    </source>
</reference>
<dbReference type="Proteomes" id="UP000637695">
    <property type="component" value="Unassembled WGS sequence"/>
</dbReference>
<protein>
    <recommendedName>
        <fullName evidence="3">Aldouronate transport system substrate-binding protein</fullName>
    </recommendedName>
</protein>
<gene>
    <name evidence="1" type="ORF">GCM10010885_04920</name>
</gene>
<dbReference type="AlphaFoldDB" id="A0A917K2C6"/>
<evidence type="ECO:0000313" key="2">
    <source>
        <dbReference type="Proteomes" id="UP000637695"/>
    </source>
</evidence>